<dbReference type="SUPFAM" id="SSF88723">
    <property type="entry name" value="PIN domain-like"/>
    <property type="match status" value="1"/>
</dbReference>
<dbReference type="GO" id="GO:0004518">
    <property type="term" value="F:nuclease activity"/>
    <property type="evidence" value="ECO:0007669"/>
    <property type="project" value="UniProtKB-KW"/>
</dbReference>
<dbReference type="GO" id="GO:0016787">
    <property type="term" value="F:hydrolase activity"/>
    <property type="evidence" value="ECO:0007669"/>
    <property type="project" value="UniProtKB-KW"/>
</dbReference>
<dbReference type="Proteomes" id="UP000655044">
    <property type="component" value="Unassembled WGS sequence"/>
</dbReference>
<sequence>MTARRPAGWSETGCAFEVITECHQGYPRASVDPLSVDEAWGFVQDWLDAETAWIPVPTTRHAEVLRDLLVKGDLRGNLVTDAHLAALAIEHGVAVCSVDSDFARFPKLEWVNPLLSR</sequence>
<protein>
    <recommendedName>
        <fullName evidence="5">PIN domain-containing protein</fullName>
    </recommendedName>
</protein>
<evidence type="ECO:0000256" key="3">
    <source>
        <dbReference type="ARBA" id="ARBA00022801"/>
    </source>
</evidence>
<dbReference type="AlphaFoldDB" id="A0A8J3S0U2"/>
<keyword evidence="7" id="KW-1185">Reference proteome</keyword>
<keyword evidence="1" id="KW-0540">Nuclease</keyword>
<keyword evidence="3" id="KW-0378">Hydrolase</keyword>
<name>A0A8J3S0U2_PLARO</name>
<feature type="domain" description="PIN" evidence="5">
    <location>
        <begin position="18"/>
        <end position="107"/>
    </location>
</feature>
<evidence type="ECO:0000256" key="2">
    <source>
        <dbReference type="ARBA" id="ARBA00022723"/>
    </source>
</evidence>
<dbReference type="EMBL" id="BOOI01000026">
    <property type="protein sequence ID" value="GIH84795.1"/>
    <property type="molecule type" value="Genomic_DNA"/>
</dbReference>
<accession>A0A8J3S0U2</accession>
<evidence type="ECO:0000256" key="4">
    <source>
        <dbReference type="ARBA" id="ARBA00022842"/>
    </source>
</evidence>
<comment type="caution">
    <text evidence="6">The sequence shown here is derived from an EMBL/GenBank/DDBJ whole genome shotgun (WGS) entry which is preliminary data.</text>
</comment>
<dbReference type="InterPro" id="IPR029060">
    <property type="entry name" value="PIN-like_dom_sf"/>
</dbReference>
<evidence type="ECO:0000259" key="5">
    <source>
        <dbReference type="Pfam" id="PF01850"/>
    </source>
</evidence>
<evidence type="ECO:0000313" key="6">
    <source>
        <dbReference type="EMBL" id="GIH84795.1"/>
    </source>
</evidence>
<dbReference type="RefSeq" id="WP_373874481.1">
    <property type="nucleotide sequence ID" value="NZ_BOOI01000026.1"/>
</dbReference>
<organism evidence="6 7">
    <name type="scientific">Planobispora rosea</name>
    <dbReference type="NCBI Taxonomy" id="35762"/>
    <lineage>
        <taxon>Bacteria</taxon>
        <taxon>Bacillati</taxon>
        <taxon>Actinomycetota</taxon>
        <taxon>Actinomycetes</taxon>
        <taxon>Streptosporangiales</taxon>
        <taxon>Streptosporangiaceae</taxon>
        <taxon>Planobispora</taxon>
    </lineage>
</organism>
<evidence type="ECO:0000313" key="7">
    <source>
        <dbReference type="Proteomes" id="UP000655044"/>
    </source>
</evidence>
<dbReference type="GO" id="GO:0046872">
    <property type="term" value="F:metal ion binding"/>
    <property type="evidence" value="ECO:0007669"/>
    <property type="project" value="UniProtKB-KW"/>
</dbReference>
<reference evidence="6" key="1">
    <citation type="submission" date="2021-01" db="EMBL/GenBank/DDBJ databases">
        <title>Whole genome shotgun sequence of Planobispora rosea NBRC 15558.</title>
        <authorList>
            <person name="Komaki H."/>
            <person name="Tamura T."/>
        </authorList>
    </citation>
    <scope>NUCLEOTIDE SEQUENCE</scope>
    <source>
        <strain evidence="6">NBRC 15558</strain>
    </source>
</reference>
<evidence type="ECO:0000256" key="1">
    <source>
        <dbReference type="ARBA" id="ARBA00022722"/>
    </source>
</evidence>
<keyword evidence="2" id="KW-0479">Metal-binding</keyword>
<dbReference type="Gene3D" id="3.40.50.1010">
    <property type="entry name" value="5'-nuclease"/>
    <property type="match status" value="1"/>
</dbReference>
<dbReference type="InterPro" id="IPR002716">
    <property type="entry name" value="PIN_dom"/>
</dbReference>
<proteinExistence type="predicted"/>
<gene>
    <name evidence="6" type="ORF">Pro02_32030</name>
</gene>
<keyword evidence="4" id="KW-0460">Magnesium</keyword>
<dbReference type="Pfam" id="PF01850">
    <property type="entry name" value="PIN"/>
    <property type="match status" value="1"/>
</dbReference>